<comment type="caution">
    <text evidence="2">The sequence shown here is derived from an EMBL/GenBank/DDBJ whole genome shotgun (WGS) entry which is preliminary data.</text>
</comment>
<name>A0A6L2LMK6_TANCI</name>
<protein>
    <submittedName>
        <fullName evidence="2">Uncharacterized protein</fullName>
    </submittedName>
</protein>
<organism evidence="2">
    <name type="scientific">Tanacetum cinerariifolium</name>
    <name type="common">Dalmatian daisy</name>
    <name type="synonym">Chrysanthemum cinerariifolium</name>
    <dbReference type="NCBI Taxonomy" id="118510"/>
    <lineage>
        <taxon>Eukaryota</taxon>
        <taxon>Viridiplantae</taxon>
        <taxon>Streptophyta</taxon>
        <taxon>Embryophyta</taxon>
        <taxon>Tracheophyta</taxon>
        <taxon>Spermatophyta</taxon>
        <taxon>Magnoliopsida</taxon>
        <taxon>eudicotyledons</taxon>
        <taxon>Gunneridae</taxon>
        <taxon>Pentapetalae</taxon>
        <taxon>asterids</taxon>
        <taxon>campanulids</taxon>
        <taxon>Asterales</taxon>
        <taxon>Asteraceae</taxon>
        <taxon>Asteroideae</taxon>
        <taxon>Anthemideae</taxon>
        <taxon>Anthemidinae</taxon>
        <taxon>Tanacetum</taxon>
    </lineage>
</organism>
<dbReference type="EMBL" id="BKCJ010004635">
    <property type="protein sequence ID" value="GEU62207.1"/>
    <property type="molecule type" value="Genomic_DNA"/>
</dbReference>
<feature type="region of interest" description="Disordered" evidence="1">
    <location>
        <begin position="31"/>
        <end position="51"/>
    </location>
</feature>
<evidence type="ECO:0000256" key="1">
    <source>
        <dbReference type="SAM" id="MobiDB-lite"/>
    </source>
</evidence>
<feature type="region of interest" description="Disordered" evidence="1">
    <location>
        <begin position="129"/>
        <end position="159"/>
    </location>
</feature>
<proteinExistence type="predicted"/>
<gene>
    <name evidence="2" type="ORF">Tci_034185</name>
</gene>
<feature type="compositionally biased region" description="Polar residues" evidence="1">
    <location>
        <begin position="327"/>
        <end position="339"/>
    </location>
</feature>
<reference evidence="2" key="1">
    <citation type="journal article" date="2019" name="Sci. Rep.">
        <title>Draft genome of Tanacetum cinerariifolium, the natural source of mosquito coil.</title>
        <authorList>
            <person name="Yamashiro T."/>
            <person name="Shiraishi A."/>
            <person name="Satake H."/>
            <person name="Nakayama K."/>
        </authorList>
    </citation>
    <scope>NUCLEOTIDE SEQUENCE</scope>
</reference>
<dbReference type="AlphaFoldDB" id="A0A6L2LMK6"/>
<feature type="compositionally biased region" description="Polar residues" evidence="1">
    <location>
        <begin position="37"/>
        <end position="50"/>
    </location>
</feature>
<sequence>MSGMTICSPPSSWNSNAYKEYYAIVTGAAPPKPKASVQRTRSSSDTSITPLTAIGPRLTTFQKGKQAAKAFKAKILYALSEVAMTEAQQLKLVTKRSMRHMHISQASGSGADEGTGSIPGVLDALTDESKEELSWNSTDDEGADDQGKDGDDDEEHEGDGNLFEFMQMNQFARAVSAILGIVQQYMDQRMNEIVKVAVQIQSDRLRDEAQRDNDEFLKTVDENMQKIIKEQTSYVLAYDLLEMELKKILIEKMEGNRSIQRSDEQRNPYKALVEAYESDKIILYTYEETVTLKRRRDDDADKDEEPSAGPDRGSKRRREGKEPESASAPTKTTTRSAGSIQPWISELAKQADTGSSFNKLMDTPLDFSNFLINRLKVDTLTSELLAGPAYELMKVSCKSLVELGYHLEEVLKATTDQLDWVNPKGQQYPHNLLKPLPLIPNNRGRRVIPFEHFINNDLEYLRRGASSCKYTTSITKTKAADYAHIKWMEDLLPRTMWIEEPIGYDKHALWGRRVDDLQLRVESYQKKLNLTKLDSYRSDLKRKEAYTAYSNPWGFIYQNKDKRNRLMRIDELHKFSDGTLTDVRTALDDRLKGIRMQYLTQSIWRKSDKDRACP</sequence>
<feature type="region of interest" description="Disordered" evidence="1">
    <location>
        <begin position="295"/>
        <end position="342"/>
    </location>
</feature>
<feature type="compositionally biased region" description="Acidic residues" evidence="1">
    <location>
        <begin position="138"/>
        <end position="157"/>
    </location>
</feature>
<evidence type="ECO:0000313" key="2">
    <source>
        <dbReference type="EMBL" id="GEU62207.1"/>
    </source>
</evidence>
<accession>A0A6L2LMK6</accession>